<reference evidence="1 2" key="1">
    <citation type="journal article" date="2019" name="Sci. Rep.">
        <title>Orb-weaving spider Araneus ventricosus genome elucidates the spidroin gene catalogue.</title>
        <authorList>
            <person name="Kono N."/>
            <person name="Nakamura H."/>
            <person name="Ohtoshi R."/>
            <person name="Moran D.A.P."/>
            <person name="Shinohara A."/>
            <person name="Yoshida Y."/>
            <person name="Fujiwara M."/>
            <person name="Mori M."/>
            <person name="Tomita M."/>
            <person name="Arakawa K."/>
        </authorList>
    </citation>
    <scope>NUCLEOTIDE SEQUENCE [LARGE SCALE GENOMIC DNA]</scope>
</reference>
<comment type="caution">
    <text evidence="1">The sequence shown here is derived from an EMBL/GenBank/DDBJ whole genome shotgun (WGS) entry which is preliminary data.</text>
</comment>
<dbReference type="EMBL" id="BGPR01000045">
    <property type="protein sequence ID" value="GBL85848.1"/>
    <property type="molecule type" value="Genomic_DNA"/>
</dbReference>
<protein>
    <recommendedName>
        <fullName evidence="3">MATH domain-containing protein</fullName>
    </recommendedName>
</protein>
<evidence type="ECO:0008006" key="3">
    <source>
        <dbReference type="Google" id="ProtNLM"/>
    </source>
</evidence>
<dbReference type="AlphaFoldDB" id="A0A4Y2B1G4"/>
<evidence type="ECO:0000313" key="1">
    <source>
        <dbReference type="EMBL" id="GBL85848.1"/>
    </source>
</evidence>
<dbReference type="Proteomes" id="UP000499080">
    <property type="component" value="Unassembled WGS sequence"/>
</dbReference>
<evidence type="ECO:0000313" key="2">
    <source>
        <dbReference type="Proteomes" id="UP000499080"/>
    </source>
</evidence>
<gene>
    <name evidence="1" type="ORF">AVEN_63178_1</name>
</gene>
<name>A0A4Y2B1G4_ARAVE</name>
<sequence length="169" mass="19432">MAEGNLKGVVTRDEQVSDGHKIIYKFKVYRLDFIERTFHPLEYNTQCRTIPTSWKMELKCERVSEVYDSYTFSIKLKRKDSSNHRVKASLYVSFYDVDGTPALYPISSSKDRMVHDDELHGTFYNILPSVLSKLVAVEVAIAVKKCHTGTWQCASKVNTDKNSINLSRL</sequence>
<proteinExistence type="predicted"/>
<accession>A0A4Y2B1G4</accession>
<organism evidence="1 2">
    <name type="scientific">Araneus ventricosus</name>
    <name type="common">Orbweaver spider</name>
    <name type="synonym">Epeira ventricosa</name>
    <dbReference type="NCBI Taxonomy" id="182803"/>
    <lineage>
        <taxon>Eukaryota</taxon>
        <taxon>Metazoa</taxon>
        <taxon>Ecdysozoa</taxon>
        <taxon>Arthropoda</taxon>
        <taxon>Chelicerata</taxon>
        <taxon>Arachnida</taxon>
        <taxon>Araneae</taxon>
        <taxon>Araneomorphae</taxon>
        <taxon>Entelegynae</taxon>
        <taxon>Araneoidea</taxon>
        <taxon>Araneidae</taxon>
        <taxon>Araneus</taxon>
    </lineage>
</organism>
<keyword evidence="2" id="KW-1185">Reference proteome</keyword>